<evidence type="ECO:0000313" key="7">
    <source>
        <dbReference type="EMBL" id="KCZ71886.1"/>
    </source>
</evidence>
<dbReference type="EMBL" id="JMIY01000004">
    <property type="protein sequence ID" value="KCZ71886.1"/>
    <property type="molecule type" value="Genomic_DNA"/>
</dbReference>
<dbReference type="EC" id="1.2.99.5" evidence="7"/>
<keyword evidence="1" id="KW-0004">4Fe-4S</keyword>
<dbReference type="Gene3D" id="3.30.70.20">
    <property type="match status" value="1"/>
</dbReference>
<dbReference type="PROSITE" id="PS51656">
    <property type="entry name" value="4FE4S"/>
    <property type="match status" value="1"/>
</dbReference>
<dbReference type="Pfam" id="PF00037">
    <property type="entry name" value="Fer4"/>
    <property type="match status" value="1"/>
</dbReference>
<accession>A0A062UY55</accession>
<dbReference type="GO" id="GO:0016491">
    <property type="term" value="F:oxidoreductase activity"/>
    <property type="evidence" value="ECO:0007669"/>
    <property type="project" value="UniProtKB-KW"/>
</dbReference>
<dbReference type="Proteomes" id="UP000027153">
    <property type="component" value="Unassembled WGS sequence"/>
</dbReference>
<name>A0A062UY55_9EURY</name>
<dbReference type="GO" id="GO:0051539">
    <property type="term" value="F:4 iron, 4 sulfur cluster binding"/>
    <property type="evidence" value="ECO:0007669"/>
    <property type="project" value="UniProtKB-KW"/>
</dbReference>
<dbReference type="InterPro" id="IPR017900">
    <property type="entry name" value="4Fe4S_Fe_S_CS"/>
</dbReference>
<evidence type="ECO:0000259" key="5">
    <source>
        <dbReference type="PROSITE" id="PS51379"/>
    </source>
</evidence>
<keyword evidence="8" id="KW-1185">Reference proteome</keyword>
<dbReference type="OrthoDB" id="230142at2157"/>
<dbReference type="PROSITE" id="PS00198">
    <property type="entry name" value="4FE4S_FER_1"/>
    <property type="match status" value="1"/>
</dbReference>
<sequence>MPTVMELYQLLPKTNCKKCGESTCMAFAVALLSRKKNIQECPPVLEGKFKEQKDKLESLLLPAAGAEETGLIVHPELCTGCGNCVVACPVDVANDPKGAGIGGAPTNDKVIFRVLDGKVVASNIKECRRFGMNRVLCYACIDPCPTGAIEFV</sequence>
<dbReference type="InterPro" id="IPR051069">
    <property type="entry name" value="ACDS_complex_subunit"/>
</dbReference>
<dbReference type="GO" id="GO:0046872">
    <property type="term" value="F:metal ion binding"/>
    <property type="evidence" value="ECO:0007669"/>
    <property type="project" value="UniProtKB-KW"/>
</dbReference>
<dbReference type="PANTHER" id="PTHR36214">
    <property type="match status" value="1"/>
</dbReference>
<keyword evidence="4" id="KW-0411">Iron-sulfur</keyword>
<dbReference type="InterPro" id="IPR007202">
    <property type="entry name" value="4Fe-4S_dom"/>
</dbReference>
<evidence type="ECO:0000259" key="6">
    <source>
        <dbReference type="PROSITE" id="PS51656"/>
    </source>
</evidence>
<dbReference type="PANTHER" id="PTHR36214:SF3">
    <property type="entry name" value="ACETYL-COA DECARBONYLASE_SYNTHASE COMPLEX SUBUNIT GAMMA"/>
    <property type="match status" value="1"/>
</dbReference>
<dbReference type="SUPFAM" id="SSF54862">
    <property type="entry name" value="4Fe-4S ferredoxins"/>
    <property type="match status" value="1"/>
</dbReference>
<keyword evidence="7" id="KW-0560">Oxidoreductase</keyword>
<keyword evidence="3" id="KW-0408">Iron</keyword>
<evidence type="ECO:0000256" key="2">
    <source>
        <dbReference type="ARBA" id="ARBA00022723"/>
    </source>
</evidence>
<organism evidence="7 8">
    <name type="scientific">Candidatus Methanoperedens nitratireducens</name>
    <dbReference type="NCBI Taxonomy" id="1392998"/>
    <lineage>
        <taxon>Archaea</taxon>
        <taxon>Methanobacteriati</taxon>
        <taxon>Methanobacteriota</taxon>
        <taxon>Stenosarchaea group</taxon>
        <taxon>Methanomicrobia</taxon>
        <taxon>Methanosarcinales</taxon>
        <taxon>ANME-2 cluster</taxon>
        <taxon>Candidatus Methanoperedentaceae</taxon>
        <taxon>Candidatus Methanoperedens</taxon>
    </lineage>
</organism>
<protein>
    <submittedName>
        <fullName evidence="7">CO dehydrogenase/acetyl-CoA synthase gamma subunit (Corrinoid Fe-S protein)</fullName>
        <ecNumber evidence="7">1.2.99.5</ecNumber>
    </submittedName>
</protein>
<feature type="domain" description="4Fe-4S ferredoxin-type" evidence="5">
    <location>
        <begin position="69"/>
        <end position="98"/>
    </location>
</feature>
<comment type="caution">
    <text evidence="7">The sequence shown here is derived from an EMBL/GenBank/DDBJ whole genome shotgun (WGS) entry which is preliminary data.</text>
</comment>
<evidence type="ECO:0000313" key="8">
    <source>
        <dbReference type="Proteomes" id="UP000027153"/>
    </source>
</evidence>
<dbReference type="InterPro" id="IPR017896">
    <property type="entry name" value="4Fe4S_Fe-S-bd"/>
</dbReference>
<dbReference type="Gene3D" id="3.20.20.20">
    <property type="entry name" value="Dihydropteroate synthase-like"/>
    <property type="match status" value="1"/>
</dbReference>
<evidence type="ECO:0000256" key="1">
    <source>
        <dbReference type="ARBA" id="ARBA00022485"/>
    </source>
</evidence>
<dbReference type="PROSITE" id="PS51379">
    <property type="entry name" value="4FE4S_FER_2"/>
    <property type="match status" value="1"/>
</dbReference>
<dbReference type="Pfam" id="PF04060">
    <property type="entry name" value="FeS"/>
    <property type="match status" value="1"/>
</dbReference>
<dbReference type="RefSeq" id="WP_048090909.1">
    <property type="nucleotide sequence ID" value="NZ_JMIY01000004.1"/>
</dbReference>
<reference evidence="7 8" key="1">
    <citation type="journal article" date="2013" name="Nature">
        <title>Anaerobic oxidation of methane coupled to nitrate reduction in a novel archaeal lineage.</title>
        <authorList>
            <person name="Haroon M.F."/>
            <person name="Hu S."/>
            <person name="Shi Y."/>
            <person name="Imelfort M."/>
            <person name="Keller J."/>
            <person name="Hugenholtz P."/>
            <person name="Yuan Z."/>
            <person name="Tyson G.W."/>
        </authorList>
    </citation>
    <scope>NUCLEOTIDE SEQUENCE [LARGE SCALE GENOMIC DNA]</scope>
    <source>
        <strain evidence="7 8">ANME-2d</strain>
    </source>
</reference>
<evidence type="ECO:0000256" key="3">
    <source>
        <dbReference type="ARBA" id="ARBA00023004"/>
    </source>
</evidence>
<feature type="domain" description="4Fe-4S" evidence="6">
    <location>
        <begin position="1"/>
        <end position="58"/>
    </location>
</feature>
<proteinExistence type="predicted"/>
<dbReference type="AlphaFoldDB" id="A0A062UY55"/>
<dbReference type="InterPro" id="IPR011005">
    <property type="entry name" value="Dihydropteroate_synth-like_sf"/>
</dbReference>
<keyword evidence="2" id="KW-0479">Metal-binding</keyword>
<evidence type="ECO:0000256" key="4">
    <source>
        <dbReference type="ARBA" id="ARBA00023014"/>
    </source>
</evidence>
<gene>
    <name evidence="7" type="ORF">ANME2D_01942</name>
</gene>